<organism evidence="3 4">
    <name type="scientific">Streptomyces hydrogenans</name>
    <dbReference type="NCBI Taxonomy" id="1873719"/>
    <lineage>
        <taxon>Bacteria</taxon>
        <taxon>Bacillati</taxon>
        <taxon>Actinomycetota</taxon>
        <taxon>Actinomycetes</taxon>
        <taxon>Kitasatosporales</taxon>
        <taxon>Streptomycetaceae</taxon>
        <taxon>Streptomyces</taxon>
    </lineage>
</organism>
<dbReference type="Proteomes" id="UP001052739">
    <property type="component" value="Unassembled WGS sequence"/>
</dbReference>
<comment type="caution">
    <text evidence="3">The sequence shown here is derived from an EMBL/GenBank/DDBJ whole genome shotgun (WGS) entry which is preliminary data.</text>
</comment>
<keyword evidence="2" id="KW-0812">Transmembrane</keyword>
<evidence type="ECO:0008006" key="5">
    <source>
        <dbReference type="Google" id="ProtNLM"/>
    </source>
</evidence>
<protein>
    <recommendedName>
        <fullName evidence="5">Integral membrane protein</fullName>
    </recommendedName>
</protein>
<keyword evidence="2" id="KW-1133">Transmembrane helix</keyword>
<evidence type="ECO:0000256" key="2">
    <source>
        <dbReference type="SAM" id="Phobius"/>
    </source>
</evidence>
<accession>A0ABQ3PD83</accession>
<dbReference type="EMBL" id="BNDW01000035">
    <property type="protein sequence ID" value="GHI22986.1"/>
    <property type="molecule type" value="Genomic_DNA"/>
</dbReference>
<name>A0ABQ3PD83_9ACTN</name>
<feature type="transmembrane region" description="Helical" evidence="2">
    <location>
        <begin position="59"/>
        <end position="83"/>
    </location>
</feature>
<gene>
    <name evidence="3" type="ORF">Shyd_43570</name>
</gene>
<keyword evidence="2" id="KW-0472">Membrane</keyword>
<evidence type="ECO:0000313" key="4">
    <source>
        <dbReference type="Proteomes" id="UP001052739"/>
    </source>
</evidence>
<evidence type="ECO:0000313" key="3">
    <source>
        <dbReference type="EMBL" id="GHI22986.1"/>
    </source>
</evidence>
<reference evidence="3" key="1">
    <citation type="submission" date="2024-05" db="EMBL/GenBank/DDBJ databases">
        <title>Whole genome shotgun sequence of Streptomyces hydrogenans NBRC 13475.</title>
        <authorList>
            <person name="Komaki H."/>
            <person name="Tamura T."/>
        </authorList>
    </citation>
    <scope>NUCLEOTIDE SEQUENCE</scope>
    <source>
        <strain evidence="3">NBRC 13475</strain>
    </source>
</reference>
<evidence type="ECO:0000256" key="1">
    <source>
        <dbReference type="SAM" id="MobiDB-lite"/>
    </source>
</evidence>
<sequence length="93" mass="9284">MRSETPAGRVSGSVDTAVDDSGPGDGLVKAGVVVFAVGALATLVTVAPLLLGTDPFPTVAYLVSMLMGVGFALAAAGVLRSVAAQRRQARRAS</sequence>
<dbReference type="RefSeq" id="WP_190225296.1">
    <property type="nucleotide sequence ID" value="NZ_BNBS01000099.1"/>
</dbReference>
<feature type="transmembrane region" description="Helical" evidence="2">
    <location>
        <begin position="32"/>
        <end position="53"/>
    </location>
</feature>
<feature type="region of interest" description="Disordered" evidence="1">
    <location>
        <begin position="1"/>
        <end position="23"/>
    </location>
</feature>
<proteinExistence type="predicted"/>
<keyword evidence="4" id="KW-1185">Reference proteome</keyword>